<dbReference type="EMBL" id="JOJR01000121">
    <property type="protein sequence ID" value="RCN44753.1"/>
    <property type="molecule type" value="Genomic_DNA"/>
</dbReference>
<protein>
    <recommendedName>
        <fullName evidence="3">DUF19 domain-containing protein</fullName>
    </recommendedName>
</protein>
<reference evidence="1 2" key="1">
    <citation type="submission" date="2014-10" db="EMBL/GenBank/DDBJ databases">
        <title>Draft genome of the hookworm Ancylostoma caninum.</title>
        <authorList>
            <person name="Mitreva M."/>
        </authorList>
    </citation>
    <scope>NUCLEOTIDE SEQUENCE [LARGE SCALE GENOMIC DNA]</scope>
    <source>
        <strain evidence="1 2">Baltimore</strain>
    </source>
</reference>
<dbReference type="Proteomes" id="UP000252519">
    <property type="component" value="Unassembled WGS sequence"/>
</dbReference>
<name>A0A368GK51_ANCCA</name>
<accession>A0A368GK51</accession>
<dbReference type="AlphaFoldDB" id="A0A368GK51"/>
<evidence type="ECO:0008006" key="3">
    <source>
        <dbReference type="Google" id="ProtNLM"/>
    </source>
</evidence>
<proteinExistence type="predicted"/>
<evidence type="ECO:0000313" key="2">
    <source>
        <dbReference type="Proteomes" id="UP000252519"/>
    </source>
</evidence>
<comment type="caution">
    <text evidence="1">The sequence shown here is derived from an EMBL/GenBank/DDBJ whole genome shotgun (WGS) entry which is preliminary data.</text>
</comment>
<sequence>MTNGKLPSKQSGFVTQVMLNSSTICKNFRALDTCMFGRYRELVDFDCLVSLTTSQTDAFFYLRQLSMAEFFCGQSIPFIEYDQCMEQVSIDNKDMAYSNCAQIEWESCEKVATSLKCQSAIIVSSCARSPAVPAFCEYQKIQLRMTGWDTCTDLPCSSQISVLSYVMLIIVFRYIY</sequence>
<evidence type="ECO:0000313" key="1">
    <source>
        <dbReference type="EMBL" id="RCN44753.1"/>
    </source>
</evidence>
<gene>
    <name evidence="1" type="ORF">ANCCAN_09268</name>
</gene>
<dbReference type="OrthoDB" id="5837587at2759"/>
<keyword evidence="2" id="KW-1185">Reference proteome</keyword>
<organism evidence="1 2">
    <name type="scientific">Ancylostoma caninum</name>
    <name type="common">Dog hookworm</name>
    <dbReference type="NCBI Taxonomy" id="29170"/>
    <lineage>
        <taxon>Eukaryota</taxon>
        <taxon>Metazoa</taxon>
        <taxon>Ecdysozoa</taxon>
        <taxon>Nematoda</taxon>
        <taxon>Chromadorea</taxon>
        <taxon>Rhabditida</taxon>
        <taxon>Rhabditina</taxon>
        <taxon>Rhabditomorpha</taxon>
        <taxon>Strongyloidea</taxon>
        <taxon>Ancylostomatidae</taxon>
        <taxon>Ancylostomatinae</taxon>
        <taxon>Ancylostoma</taxon>
    </lineage>
</organism>